<name>A0A165GAT7_9BASI</name>
<accession>A0A165GAT7</accession>
<evidence type="ECO:0000313" key="2">
    <source>
        <dbReference type="EMBL" id="KZT57833.1"/>
    </source>
</evidence>
<evidence type="ECO:0000313" key="3">
    <source>
        <dbReference type="Proteomes" id="UP000076842"/>
    </source>
</evidence>
<gene>
    <name evidence="2" type="ORF">CALCODRAFT_266677</name>
</gene>
<reference evidence="2 3" key="1">
    <citation type="journal article" date="2016" name="Mol. Biol. Evol.">
        <title>Comparative Genomics of Early-Diverging Mushroom-Forming Fungi Provides Insights into the Origins of Lignocellulose Decay Capabilities.</title>
        <authorList>
            <person name="Nagy L.G."/>
            <person name="Riley R."/>
            <person name="Tritt A."/>
            <person name="Adam C."/>
            <person name="Daum C."/>
            <person name="Floudas D."/>
            <person name="Sun H."/>
            <person name="Yadav J.S."/>
            <person name="Pangilinan J."/>
            <person name="Larsson K.H."/>
            <person name="Matsuura K."/>
            <person name="Barry K."/>
            <person name="Labutti K."/>
            <person name="Kuo R."/>
            <person name="Ohm R.A."/>
            <person name="Bhattacharya S.S."/>
            <person name="Shirouzu T."/>
            <person name="Yoshinaga Y."/>
            <person name="Martin F.M."/>
            <person name="Grigoriev I.V."/>
            <person name="Hibbett D.S."/>
        </authorList>
    </citation>
    <scope>NUCLEOTIDE SEQUENCE [LARGE SCALE GENOMIC DNA]</scope>
    <source>
        <strain evidence="2 3">HHB12733</strain>
    </source>
</reference>
<feature type="compositionally biased region" description="Polar residues" evidence="1">
    <location>
        <begin position="390"/>
        <end position="400"/>
    </location>
</feature>
<dbReference type="InterPro" id="IPR035979">
    <property type="entry name" value="RBD_domain_sf"/>
</dbReference>
<dbReference type="EMBL" id="KV423958">
    <property type="protein sequence ID" value="KZT57833.1"/>
    <property type="molecule type" value="Genomic_DNA"/>
</dbReference>
<feature type="region of interest" description="Disordered" evidence="1">
    <location>
        <begin position="1"/>
        <end position="53"/>
    </location>
</feature>
<sequence length="638" mass="69414">MASQTRTWGSRFEALTQESTPSSPDLHPCTTPSPVVSPPGLGPLSTSARDRTTTAPEHVKMGAHTNSMGDTDVHNHMRSTSYNIGGQYNNHAQHGPSSGHRVRHEASIFVAGLPGSIDDATMKRDLEDMLLAINNASESSSQPVDTVENSGKAAQLFKPIAVLDVHLVREARGGICAFIQVGSSDEASRVLDYAFLHPFAYHDTVLRLERARAYRSLTISMTVELLEKCIINIGRLHNGLRVAEIVSKDALGEASASVIPFPPDEVLSQKISVRMGDTDCMHKVATFFGPTESCQELSSDRFRGSNVVAKTWVIKWEYRNDCKAAFHTLAPLVGMNVVWTHLAGIHNFHAARQQALAERGPQVLHPSAIGLLDTAKLVKNPTALELNDANFPSLSPQKSYATPPKSLPGTPITLHETESEPTGVMTATPAAAAISPTAVPLFSPTTNPRVQLPRVNKVEKAEVQPATLMTQSSPASVINPGTAVVSALSHPEQDHSEKVDGNVYEGALQLDTAVTAEKKSEPVVAGDHEQSWQAFAPATEPAINVTQRLARPTGVVDPCSIFVGNLRQDMDWSERRLNLIFGRYGNIESIKYCVANCEPCRSPNLGWCVDFRQITVDLGLRSSDIPTRHLWNWPSERR</sequence>
<dbReference type="InParanoid" id="A0A165GAT7"/>
<dbReference type="CDD" id="cd00590">
    <property type="entry name" value="RRM_SF"/>
    <property type="match status" value="1"/>
</dbReference>
<proteinExistence type="predicted"/>
<dbReference type="OrthoDB" id="410044at2759"/>
<keyword evidence="3" id="KW-1185">Reference proteome</keyword>
<dbReference type="AlphaFoldDB" id="A0A165GAT7"/>
<dbReference type="Proteomes" id="UP000076842">
    <property type="component" value="Unassembled WGS sequence"/>
</dbReference>
<protein>
    <recommendedName>
        <fullName evidence="4">RRM domain-containing protein</fullName>
    </recommendedName>
</protein>
<evidence type="ECO:0008006" key="4">
    <source>
        <dbReference type="Google" id="ProtNLM"/>
    </source>
</evidence>
<evidence type="ECO:0000256" key="1">
    <source>
        <dbReference type="SAM" id="MobiDB-lite"/>
    </source>
</evidence>
<dbReference type="STRING" id="1353952.A0A165GAT7"/>
<organism evidence="2 3">
    <name type="scientific">Calocera cornea HHB12733</name>
    <dbReference type="NCBI Taxonomy" id="1353952"/>
    <lineage>
        <taxon>Eukaryota</taxon>
        <taxon>Fungi</taxon>
        <taxon>Dikarya</taxon>
        <taxon>Basidiomycota</taxon>
        <taxon>Agaricomycotina</taxon>
        <taxon>Dacrymycetes</taxon>
        <taxon>Dacrymycetales</taxon>
        <taxon>Dacrymycetaceae</taxon>
        <taxon>Calocera</taxon>
    </lineage>
</organism>
<dbReference type="GO" id="GO:0003676">
    <property type="term" value="F:nucleic acid binding"/>
    <property type="evidence" value="ECO:0007669"/>
    <property type="project" value="InterPro"/>
</dbReference>
<dbReference type="SUPFAM" id="SSF54928">
    <property type="entry name" value="RNA-binding domain, RBD"/>
    <property type="match status" value="1"/>
</dbReference>
<feature type="region of interest" description="Disordered" evidence="1">
    <location>
        <begin position="389"/>
        <end position="409"/>
    </location>
</feature>